<dbReference type="InterPro" id="IPR011059">
    <property type="entry name" value="Metal-dep_hydrolase_composite"/>
</dbReference>
<organism evidence="2 3">
    <name type="scientific">Hyphomonas jannaschiana VP2</name>
    <dbReference type="NCBI Taxonomy" id="1280952"/>
    <lineage>
        <taxon>Bacteria</taxon>
        <taxon>Pseudomonadati</taxon>
        <taxon>Pseudomonadota</taxon>
        <taxon>Alphaproteobacteria</taxon>
        <taxon>Hyphomonadales</taxon>
        <taxon>Hyphomonadaceae</taxon>
        <taxon>Hyphomonas</taxon>
    </lineage>
</organism>
<dbReference type="EMBL" id="ARYJ01000021">
    <property type="protein sequence ID" value="KCZ82836.1"/>
    <property type="molecule type" value="Genomic_DNA"/>
</dbReference>
<dbReference type="SUPFAM" id="SSF51338">
    <property type="entry name" value="Composite domain of metallo-dependent hydrolases"/>
    <property type="match status" value="1"/>
</dbReference>
<dbReference type="InterPro" id="IPR006680">
    <property type="entry name" value="Amidohydro-rel"/>
</dbReference>
<feature type="domain" description="Amidohydrolase-related" evidence="1">
    <location>
        <begin position="312"/>
        <end position="667"/>
    </location>
</feature>
<name>A0A059F6N0_9PROT</name>
<dbReference type="AlphaFoldDB" id="A0A059F6N0"/>
<dbReference type="Gene3D" id="3.40.50.10910">
    <property type="entry name" value="Amidohydrolase"/>
    <property type="match status" value="1"/>
</dbReference>
<accession>A0A059F6N0</accession>
<dbReference type="PATRIC" id="fig|1280952.3.peg.3452"/>
<dbReference type="GO" id="GO:0016810">
    <property type="term" value="F:hydrolase activity, acting on carbon-nitrogen (but not peptide) bonds"/>
    <property type="evidence" value="ECO:0007669"/>
    <property type="project" value="InterPro"/>
</dbReference>
<dbReference type="InterPro" id="IPR032466">
    <property type="entry name" value="Metal_Hydrolase"/>
</dbReference>
<dbReference type="STRING" id="1280952.HJA_17265"/>
<proteinExistence type="predicted"/>
<dbReference type="Proteomes" id="UP000024816">
    <property type="component" value="Unassembled WGS sequence"/>
</dbReference>
<dbReference type="Pfam" id="PF01979">
    <property type="entry name" value="Amidohydro_1"/>
    <property type="match status" value="1"/>
</dbReference>
<keyword evidence="2" id="KW-0378">Hydrolase</keyword>
<dbReference type="PANTHER" id="PTHR43135:SF3">
    <property type="entry name" value="ALPHA-D-RIBOSE 1-METHYLPHOSPHONATE 5-TRIPHOSPHATE DIPHOSPHATASE"/>
    <property type="match status" value="1"/>
</dbReference>
<dbReference type="OrthoDB" id="9765769at2"/>
<dbReference type="Gene3D" id="3.30.110.90">
    <property type="entry name" value="Amidohydrolase"/>
    <property type="match status" value="1"/>
</dbReference>
<sequence length="695" mass="74386">MLDRVGCTALGALFLLGACTHEADVPEAEPVTEVAEAPAPETETFAVRLFDKTIGELTATTEGDTVTVDYEYRNNGRGPTLAETIVLGEDGLPVGWTVDGATTFGNEIHETFALEDGTASWTDTTGPGTAEKTEPTVYIPQNGTPYALAVYAKALLADADNKLPAWPAGELSLDALESVTVDGEGGPVEATAYALVGDDVDPTYFLAEADGSLFAFISPRFVIVREGYEAADTQLKDLAARLSTERLETIQAETAHKFDAPLAITHVRVFDAEAKALTEPSTVMVEDGVITAVSAEDVDTSGAYVIDGQGGTLVPGLIDMHGHVSQDAALKNIAAGVTTIRDMGNDNAVLSELIAKIDAGTLAGPRIVRSGFIEGKSPFSSNNGILVNSEEEAVAAVDWYADQGDFFQIKVYNSMNPAWVPAIVKRAKERGLRVTGHVPAFTNADHMIEAGYDEMTHINQVMLGWVLAQGEDTRTLLRLTALQRLPGLDLDGPAVQHTLDLMAEKGVAIDPTYAIHEALLLSRNGETQAGMADYVDHMPVAVQRQAKAAWSAIGSPEEDAAYKGAFDQITDTIRRMKDRGIFIVFGTDLGGALTLHRELELYQNVGFTPAEIIARATLEEADYMGLGEEIGSIEPGKKADFLLVPGDPVEDLKAIKTIRLVSKGDTVYFPSEIYPRFGIRPFTDVPDVRAPAGIE</sequence>
<evidence type="ECO:0000313" key="2">
    <source>
        <dbReference type="EMBL" id="KCZ82836.1"/>
    </source>
</evidence>
<evidence type="ECO:0000313" key="3">
    <source>
        <dbReference type="Proteomes" id="UP000024816"/>
    </source>
</evidence>
<keyword evidence="3" id="KW-1185">Reference proteome</keyword>
<dbReference type="PANTHER" id="PTHR43135">
    <property type="entry name" value="ALPHA-D-RIBOSE 1-METHYLPHOSPHONATE 5-TRIPHOSPHATE DIPHOSPHATASE"/>
    <property type="match status" value="1"/>
</dbReference>
<dbReference type="PROSITE" id="PS51257">
    <property type="entry name" value="PROKAR_LIPOPROTEIN"/>
    <property type="match status" value="1"/>
</dbReference>
<gene>
    <name evidence="2" type="ORF">HJA_17265</name>
</gene>
<dbReference type="RefSeq" id="WP_035584932.1">
    <property type="nucleotide sequence ID" value="NZ_ARYJ01000021.1"/>
</dbReference>
<protein>
    <submittedName>
        <fullName evidence="2">Amidohydrolase family protein</fullName>
    </submittedName>
</protein>
<reference evidence="2 3" key="1">
    <citation type="journal article" date="2014" name="Antonie Van Leeuwenhoek">
        <title>Hyphomonas beringensis sp. nov. and Hyphomonas chukchiensis sp. nov., isolated from surface seawater of the Bering Sea and Chukchi Sea.</title>
        <authorList>
            <person name="Li C."/>
            <person name="Lai Q."/>
            <person name="Li G."/>
            <person name="Dong C."/>
            <person name="Wang J."/>
            <person name="Liao Y."/>
            <person name="Shao Z."/>
        </authorList>
    </citation>
    <scope>NUCLEOTIDE SEQUENCE [LARGE SCALE GENOMIC DNA]</scope>
    <source>
        <strain evidence="2 3">VP2</strain>
    </source>
</reference>
<dbReference type="Gene3D" id="1.20.58.520">
    <property type="entry name" value="Amidohydrolase"/>
    <property type="match status" value="1"/>
</dbReference>
<evidence type="ECO:0000259" key="1">
    <source>
        <dbReference type="Pfam" id="PF01979"/>
    </source>
</evidence>
<comment type="caution">
    <text evidence="2">The sequence shown here is derived from an EMBL/GenBank/DDBJ whole genome shotgun (WGS) entry which is preliminary data.</text>
</comment>
<dbReference type="Gene3D" id="2.30.40.10">
    <property type="entry name" value="Urease, subunit C, domain 1"/>
    <property type="match status" value="1"/>
</dbReference>
<dbReference type="eggNOG" id="COG1228">
    <property type="taxonomic scope" value="Bacteria"/>
</dbReference>
<dbReference type="InterPro" id="IPR051781">
    <property type="entry name" value="Metallo-dep_Hydrolase"/>
</dbReference>
<dbReference type="SUPFAM" id="SSF51556">
    <property type="entry name" value="Metallo-dependent hydrolases"/>
    <property type="match status" value="1"/>
</dbReference>